<name>A0A7W8EHQ2_9ACTN</name>
<dbReference type="InterPro" id="IPR016032">
    <property type="entry name" value="Sig_transdc_resp-reg_C-effctor"/>
</dbReference>
<evidence type="ECO:0000259" key="1">
    <source>
        <dbReference type="SMART" id="SM00421"/>
    </source>
</evidence>
<dbReference type="RefSeq" id="WP_221341157.1">
    <property type="nucleotide sequence ID" value="NZ_JACHIN010000010.1"/>
</dbReference>
<evidence type="ECO:0000313" key="2">
    <source>
        <dbReference type="EMBL" id="MBB5081190.1"/>
    </source>
</evidence>
<dbReference type="InterPro" id="IPR051797">
    <property type="entry name" value="TrmB-like"/>
</dbReference>
<accession>A0A7W8EHQ2</accession>
<dbReference type="PANTHER" id="PTHR34293:SF1">
    <property type="entry name" value="HTH-TYPE TRANSCRIPTIONAL REGULATOR TRMBL2"/>
    <property type="match status" value="1"/>
</dbReference>
<dbReference type="InterPro" id="IPR036390">
    <property type="entry name" value="WH_DNA-bd_sf"/>
</dbReference>
<keyword evidence="3" id="KW-1185">Reference proteome</keyword>
<dbReference type="EMBL" id="JACHIN010000010">
    <property type="protein sequence ID" value="MBB5081190.1"/>
    <property type="molecule type" value="Genomic_DNA"/>
</dbReference>
<dbReference type="SUPFAM" id="SSF46785">
    <property type="entry name" value="Winged helix' DNA-binding domain"/>
    <property type="match status" value="1"/>
</dbReference>
<dbReference type="Gene3D" id="1.10.10.10">
    <property type="entry name" value="Winged helix-like DNA-binding domain superfamily/Winged helix DNA-binding domain"/>
    <property type="match status" value="2"/>
</dbReference>
<dbReference type="GO" id="GO:0006355">
    <property type="term" value="P:regulation of DNA-templated transcription"/>
    <property type="evidence" value="ECO:0007669"/>
    <property type="project" value="InterPro"/>
</dbReference>
<dbReference type="Pfam" id="PF00196">
    <property type="entry name" value="GerE"/>
    <property type="match status" value="1"/>
</dbReference>
<reference evidence="2 3" key="1">
    <citation type="submission" date="2020-08" db="EMBL/GenBank/DDBJ databases">
        <title>Genomic Encyclopedia of Type Strains, Phase IV (KMG-IV): sequencing the most valuable type-strain genomes for metagenomic binning, comparative biology and taxonomic classification.</title>
        <authorList>
            <person name="Goeker M."/>
        </authorList>
    </citation>
    <scope>NUCLEOTIDE SEQUENCE [LARGE SCALE GENOMIC DNA]</scope>
    <source>
        <strain evidence="2 3">DSM 45385</strain>
    </source>
</reference>
<dbReference type="PANTHER" id="PTHR34293">
    <property type="entry name" value="HTH-TYPE TRANSCRIPTIONAL REGULATOR TRMBL2"/>
    <property type="match status" value="1"/>
</dbReference>
<keyword evidence="2" id="KW-0238">DNA-binding</keyword>
<dbReference type="GO" id="GO:0003677">
    <property type="term" value="F:DNA binding"/>
    <property type="evidence" value="ECO:0007669"/>
    <property type="project" value="UniProtKB-KW"/>
</dbReference>
<feature type="domain" description="HTH luxR-type" evidence="1">
    <location>
        <begin position="268"/>
        <end position="325"/>
    </location>
</feature>
<dbReference type="SMART" id="SM00421">
    <property type="entry name" value="HTH_LUXR"/>
    <property type="match status" value="1"/>
</dbReference>
<comment type="caution">
    <text evidence="2">The sequence shown here is derived from an EMBL/GenBank/DDBJ whole genome shotgun (WGS) entry which is preliminary data.</text>
</comment>
<protein>
    <submittedName>
        <fullName evidence="2">Putative DNA-binding transcriptional regulator</fullName>
    </submittedName>
</protein>
<dbReference type="InterPro" id="IPR002831">
    <property type="entry name" value="Tscrpt_reg_TrmB_N"/>
</dbReference>
<organism evidence="2 3">
    <name type="scientific">Nonomuraea endophytica</name>
    <dbReference type="NCBI Taxonomy" id="714136"/>
    <lineage>
        <taxon>Bacteria</taxon>
        <taxon>Bacillati</taxon>
        <taxon>Actinomycetota</taxon>
        <taxon>Actinomycetes</taxon>
        <taxon>Streptosporangiales</taxon>
        <taxon>Streptosporangiaceae</taxon>
        <taxon>Nonomuraea</taxon>
    </lineage>
</organism>
<gene>
    <name evidence="2" type="ORF">HNR40_006685</name>
</gene>
<proteinExistence type="predicted"/>
<dbReference type="Proteomes" id="UP000568380">
    <property type="component" value="Unassembled WGS sequence"/>
</dbReference>
<evidence type="ECO:0000313" key="3">
    <source>
        <dbReference type="Proteomes" id="UP000568380"/>
    </source>
</evidence>
<dbReference type="InterPro" id="IPR000792">
    <property type="entry name" value="Tscrpt_reg_LuxR_C"/>
</dbReference>
<sequence>MGDHRPDLPGDVLSAAGLGAEEEAAYRLLVRTAEVEVAELAGELGVADEAARRALGSLLAKGLARAVPGESDTFTAVAPDVALAARLHRRQEEVDRARQAVEQLTGEYLAHSRRREAAQLIEVISSRTVLREQLRLMQDNARHEVVSLCRAGHVAMTSQENTEELGALRRGVGFRVLYERALLEEPGMLVNLAEGITLGEQARAFPELPVRMMIADGELGVLPLVQHTGGLTQLTAALVRPSSLLDALKALFESLWERATPVSLTTPGSPLDADHLYLLSLLLAGVPDKSIATQLKVSQRTVQRRITHLMERAGAQTRMQLAWHAARENWL</sequence>
<dbReference type="InterPro" id="IPR036388">
    <property type="entry name" value="WH-like_DNA-bd_sf"/>
</dbReference>
<dbReference type="Pfam" id="PF01978">
    <property type="entry name" value="TrmB"/>
    <property type="match status" value="1"/>
</dbReference>
<dbReference type="SUPFAM" id="SSF46894">
    <property type="entry name" value="C-terminal effector domain of the bipartite response regulators"/>
    <property type="match status" value="1"/>
</dbReference>
<dbReference type="AlphaFoldDB" id="A0A7W8EHQ2"/>